<feature type="region of interest" description="Disordered" evidence="1">
    <location>
        <begin position="411"/>
        <end position="444"/>
    </location>
</feature>
<dbReference type="Proteomes" id="UP000516404">
    <property type="component" value="Chromosome"/>
</dbReference>
<evidence type="ECO:0000256" key="1">
    <source>
        <dbReference type="SAM" id="MobiDB-lite"/>
    </source>
</evidence>
<dbReference type="Gene3D" id="3.40.50.300">
    <property type="entry name" value="P-loop containing nucleotide triphosphate hydrolases"/>
    <property type="match status" value="1"/>
</dbReference>
<dbReference type="AlphaFoldDB" id="A0A7H2BFP9"/>
<keyword evidence="4" id="KW-1185">Reference proteome</keyword>
<gene>
    <name evidence="3" type="ORF">IDM49_04320</name>
</gene>
<reference evidence="3 4" key="1">
    <citation type="submission" date="2020-09" db="EMBL/GenBank/DDBJ databases">
        <title>Investigation of environmental microbes.</title>
        <authorList>
            <person name="Ou Y."/>
            <person name="Kang Q."/>
        </authorList>
    </citation>
    <scope>NUCLEOTIDE SEQUENCE [LARGE SCALE GENOMIC DNA]</scope>
    <source>
        <strain evidence="3 4">KJZ-14</strain>
    </source>
</reference>
<dbReference type="GO" id="GO:0016887">
    <property type="term" value="F:ATP hydrolysis activity"/>
    <property type="evidence" value="ECO:0007669"/>
    <property type="project" value="TreeGrafter"/>
</dbReference>
<name>A0A7H2BFP9_9MICC</name>
<evidence type="ECO:0000313" key="3">
    <source>
        <dbReference type="EMBL" id="QNV38495.1"/>
    </source>
</evidence>
<dbReference type="GeneID" id="96623450"/>
<sequence>MNIPVVVYADHANRFISDIEAQRGEVSVARHVHDISEVYGLGQTGIVRAALLVSDFQEFLSASFVAQLKDVDVAVVAVCDPGEEIEISGVHCISSLAEPDEVIQAISYAVAHIDDIPASSATHALEPEDTLSASESGTDDDRGRVITVWGSGGAPGRTTVSTNLATSLAQQGYSVVLVDADTYGPSVAISLGLIDEYSGLSQVCHLADHAELDEENYENLKSTIAVGNTYLDVLSGLTRPDRWAEIREKPLADVLTFLKARYDAVVIDTGFSVEADEELSFDGVAPRRNGATLTAIEMADAVVLIGAADVVGFPRLVRAYEELTRSHVELLPQAEVFVWLNKVRSEITGGRSEEELERAWQRFGPGQELNGFVPYARAELDKAISAGKTMIEFSPGHELSTAFEKMAQTAIGKERKPNAHQQHETSPTQSTRFSLRGTFARKKR</sequence>
<feature type="domain" description="CobQ/CobB/MinD/ParA nucleotide binding" evidence="2">
    <location>
        <begin position="146"/>
        <end position="385"/>
    </location>
</feature>
<feature type="region of interest" description="Disordered" evidence="1">
    <location>
        <begin position="121"/>
        <end position="142"/>
    </location>
</feature>
<dbReference type="InterPro" id="IPR050625">
    <property type="entry name" value="ParA/MinD_ATPase"/>
</dbReference>
<feature type="compositionally biased region" description="Polar residues" evidence="1">
    <location>
        <begin position="424"/>
        <end position="433"/>
    </location>
</feature>
<dbReference type="GO" id="GO:0005524">
    <property type="term" value="F:ATP binding"/>
    <property type="evidence" value="ECO:0007669"/>
    <property type="project" value="TreeGrafter"/>
</dbReference>
<protein>
    <submittedName>
        <fullName evidence="3">P-loop NTPase</fullName>
    </submittedName>
</protein>
<dbReference type="PANTHER" id="PTHR43384:SF10">
    <property type="entry name" value="ATPASE INVOLVED IN CHROMOSOME PARTITIONING, PARA_MIND FAMILY"/>
    <property type="match status" value="1"/>
</dbReference>
<dbReference type="RefSeq" id="WP_190725150.1">
    <property type="nucleotide sequence ID" value="NZ_CP061539.1"/>
</dbReference>
<dbReference type="PANTHER" id="PTHR43384">
    <property type="entry name" value="SEPTUM SITE-DETERMINING PROTEIN MIND HOMOLOG, CHLOROPLASTIC-RELATED"/>
    <property type="match status" value="1"/>
</dbReference>
<accession>A0A7H2BFP9</accession>
<dbReference type="InterPro" id="IPR027417">
    <property type="entry name" value="P-loop_NTPase"/>
</dbReference>
<evidence type="ECO:0000313" key="4">
    <source>
        <dbReference type="Proteomes" id="UP000516404"/>
    </source>
</evidence>
<dbReference type="Pfam" id="PF01656">
    <property type="entry name" value="CbiA"/>
    <property type="match status" value="1"/>
</dbReference>
<dbReference type="SUPFAM" id="SSF52540">
    <property type="entry name" value="P-loop containing nucleoside triphosphate hydrolases"/>
    <property type="match status" value="1"/>
</dbReference>
<evidence type="ECO:0000259" key="2">
    <source>
        <dbReference type="Pfam" id="PF01656"/>
    </source>
</evidence>
<feature type="compositionally biased region" description="Basic and acidic residues" evidence="1">
    <location>
        <begin position="412"/>
        <end position="423"/>
    </location>
</feature>
<dbReference type="GO" id="GO:0051782">
    <property type="term" value="P:negative regulation of cell division"/>
    <property type="evidence" value="ECO:0007669"/>
    <property type="project" value="TreeGrafter"/>
</dbReference>
<proteinExistence type="predicted"/>
<dbReference type="InterPro" id="IPR002586">
    <property type="entry name" value="CobQ/CobB/MinD/ParA_Nub-bd_dom"/>
</dbReference>
<dbReference type="GO" id="GO:0005829">
    <property type="term" value="C:cytosol"/>
    <property type="evidence" value="ECO:0007669"/>
    <property type="project" value="TreeGrafter"/>
</dbReference>
<dbReference type="EMBL" id="CP061539">
    <property type="protein sequence ID" value="QNV38495.1"/>
    <property type="molecule type" value="Genomic_DNA"/>
</dbReference>
<organism evidence="3 4">
    <name type="scientific">Rothia terrae</name>
    <dbReference type="NCBI Taxonomy" id="396015"/>
    <lineage>
        <taxon>Bacteria</taxon>
        <taxon>Bacillati</taxon>
        <taxon>Actinomycetota</taxon>
        <taxon>Actinomycetes</taxon>
        <taxon>Micrococcales</taxon>
        <taxon>Micrococcaceae</taxon>
        <taxon>Rothia</taxon>
    </lineage>
</organism>
<dbReference type="GO" id="GO:0009898">
    <property type="term" value="C:cytoplasmic side of plasma membrane"/>
    <property type="evidence" value="ECO:0007669"/>
    <property type="project" value="TreeGrafter"/>
</dbReference>
<dbReference type="KEGG" id="rter:IDM49_04320"/>